<evidence type="ECO:0000313" key="3">
    <source>
        <dbReference type="EMBL" id="CAD6944205.1"/>
    </source>
</evidence>
<reference evidence="3" key="1">
    <citation type="submission" date="2020-10" db="EMBL/GenBank/DDBJ databases">
        <authorList>
            <person name="Sedaghatjoo S."/>
        </authorList>
    </citation>
    <scope>NUCLEOTIDE SEQUENCE</scope>
    <source>
        <strain evidence="3">AZH3</strain>
    </source>
</reference>
<name>A0ABN7J2I8_9BASI</name>
<evidence type="ECO:0000313" key="4">
    <source>
        <dbReference type="Proteomes" id="UP000836402"/>
    </source>
</evidence>
<gene>
    <name evidence="3" type="ORF">JKIAZH3_G8449</name>
</gene>
<evidence type="ECO:0000259" key="2">
    <source>
        <dbReference type="PROSITE" id="PS51253"/>
    </source>
</evidence>
<dbReference type="PROSITE" id="PS51253">
    <property type="entry name" value="HTH_CENPB"/>
    <property type="match status" value="1"/>
</dbReference>
<keyword evidence="4" id="KW-1185">Reference proteome</keyword>
<evidence type="ECO:0000256" key="1">
    <source>
        <dbReference type="ARBA" id="ARBA00023125"/>
    </source>
</evidence>
<dbReference type="InterPro" id="IPR006600">
    <property type="entry name" value="HTH_CenpB_DNA-bd_dom"/>
</dbReference>
<proteinExistence type="predicted"/>
<feature type="domain" description="HTH CENPB-type" evidence="2">
    <location>
        <begin position="56"/>
        <end position="130"/>
    </location>
</feature>
<comment type="caution">
    <text evidence="3">The sequence shown here is derived from an EMBL/GenBank/DDBJ whole genome shotgun (WGS) entry which is preliminary data.</text>
</comment>
<keyword evidence="1" id="KW-0238">DNA-binding</keyword>
<protein>
    <recommendedName>
        <fullName evidence="2">HTH CENPB-type domain-containing protein</fullName>
    </recommendedName>
</protein>
<dbReference type="EMBL" id="CAJHJG010004767">
    <property type="protein sequence ID" value="CAD6944205.1"/>
    <property type="molecule type" value="Genomic_DNA"/>
</dbReference>
<dbReference type="Proteomes" id="UP000836402">
    <property type="component" value="Unassembled WGS sequence"/>
</dbReference>
<accession>A0ABN7J2I8</accession>
<organism evidence="3 4">
    <name type="scientific">Tilletia caries</name>
    <name type="common">wheat bunt fungus</name>
    <dbReference type="NCBI Taxonomy" id="13290"/>
    <lineage>
        <taxon>Eukaryota</taxon>
        <taxon>Fungi</taxon>
        <taxon>Dikarya</taxon>
        <taxon>Basidiomycota</taxon>
        <taxon>Ustilaginomycotina</taxon>
        <taxon>Exobasidiomycetes</taxon>
        <taxon>Tilletiales</taxon>
        <taxon>Tilletiaceae</taxon>
        <taxon>Tilletia</taxon>
    </lineage>
</organism>
<sequence>MPSAPAQSPVVYTKEARALAGVVFANNGFTLEDAARLCDAAETIRRRRSGIPFCSATQHGRQRLSDTDEAAIVDFIIHMEENGFSLCRGDVEHSAMGLIAARLKVDSLPSSLGDEWFHRFIERYSDQLSFQTKETLNRQRTKWLSKANAHHFFSLLQSVLTEFGIKHTDIYSTNEAGVQIGVSAKKFKFAGSSKSREQLVTAKKGMLKFISLSLKRPTGYNLRLAFSSLPPGCLDL</sequence>